<feature type="domain" description="DDB1- and CUL4-associated factor 12 beta-propeller" evidence="2">
    <location>
        <begin position="46"/>
        <end position="180"/>
    </location>
</feature>
<protein>
    <submittedName>
        <fullName evidence="3">9043_t:CDS:1</fullName>
    </submittedName>
</protein>
<evidence type="ECO:0000313" key="3">
    <source>
        <dbReference type="EMBL" id="CAG8514550.1"/>
    </source>
</evidence>
<evidence type="ECO:0000256" key="1">
    <source>
        <dbReference type="PROSITE-ProRule" id="PRU00221"/>
    </source>
</evidence>
<dbReference type="GO" id="GO:0046540">
    <property type="term" value="C:U4/U6 x U5 tri-snRNP complex"/>
    <property type="evidence" value="ECO:0007669"/>
    <property type="project" value="TreeGrafter"/>
</dbReference>
<evidence type="ECO:0000313" key="4">
    <source>
        <dbReference type="Proteomes" id="UP000789706"/>
    </source>
</evidence>
<evidence type="ECO:0000259" key="2">
    <source>
        <dbReference type="Pfam" id="PF23760"/>
    </source>
</evidence>
<dbReference type="PROSITE" id="PS50294">
    <property type="entry name" value="WD_REPEATS_REGION"/>
    <property type="match status" value="1"/>
</dbReference>
<dbReference type="PROSITE" id="PS50082">
    <property type="entry name" value="WD_REPEATS_2"/>
    <property type="match status" value="2"/>
</dbReference>
<dbReference type="InterPro" id="IPR001680">
    <property type="entry name" value="WD40_rpt"/>
</dbReference>
<keyword evidence="1" id="KW-0853">WD repeat</keyword>
<dbReference type="InterPro" id="IPR056151">
    <property type="entry name" value="Beta-prop_DCAF12"/>
</dbReference>
<sequence length="310" mass="34748">MKRPSKSINVEDREEVLMLGVYMSKHCRYFCGCVVSFNLNVAVAINNNNCLGIRSIAVNPSRTLLAVGAGNPVQITIYELPSFEPVVVFAGHNDLVFSVAWIDDYHVVSGSRDGTVRFWSMESEIISEMQLLPHKYINIHQPLLTRTERGCKVRDLQFNPNNKQVMTLSTAGYVRIWDASYLNQVLNLFVVGSQAHISVLDPRTTSIVHEIDSVDDGWGFGRLSFYDMRAQKYLEFPTKAENNETSLVNKYKETGSGWLQHDSVYINHFAGFALQNAIYTLSYNQSGTKLFTGGGPLQLGLKGSYAAVWS</sequence>
<gene>
    <name evidence="3" type="ORF">DEBURN_LOCUS5350</name>
</gene>
<dbReference type="GO" id="GO:0030621">
    <property type="term" value="F:U4 snRNA binding"/>
    <property type="evidence" value="ECO:0007669"/>
    <property type="project" value="TreeGrafter"/>
</dbReference>
<dbReference type="InterPro" id="IPR015943">
    <property type="entry name" value="WD40/YVTN_repeat-like_dom_sf"/>
</dbReference>
<proteinExistence type="predicted"/>
<dbReference type="PANTHER" id="PTHR19846">
    <property type="entry name" value="WD40 REPEAT PROTEIN"/>
    <property type="match status" value="1"/>
</dbReference>
<keyword evidence="4" id="KW-1185">Reference proteome</keyword>
<name>A0A9N9F6W1_9GLOM</name>
<dbReference type="EMBL" id="CAJVPK010000471">
    <property type="protein sequence ID" value="CAG8514550.1"/>
    <property type="molecule type" value="Genomic_DNA"/>
</dbReference>
<dbReference type="InterPro" id="IPR036322">
    <property type="entry name" value="WD40_repeat_dom_sf"/>
</dbReference>
<dbReference type="PANTHER" id="PTHR19846:SF6">
    <property type="entry name" value="F-BOX DOMAIN-CONTAINING PROTEIN"/>
    <property type="match status" value="1"/>
</dbReference>
<organism evidence="3 4">
    <name type="scientific">Diversispora eburnea</name>
    <dbReference type="NCBI Taxonomy" id="1213867"/>
    <lineage>
        <taxon>Eukaryota</taxon>
        <taxon>Fungi</taxon>
        <taxon>Fungi incertae sedis</taxon>
        <taxon>Mucoromycota</taxon>
        <taxon>Glomeromycotina</taxon>
        <taxon>Glomeromycetes</taxon>
        <taxon>Diversisporales</taxon>
        <taxon>Diversisporaceae</taxon>
        <taxon>Diversispora</taxon>
    </lineage>
</organism>
<comment type="caution">
    <text evidence="3">The sequence shown here is derived from an EMBL/GenBank/DDBJ whole genome shotgun (WGS) entry which is preliminary data.</text>
</comment>
<dbReference type="SMART" id="SM00320">
    <property type="entry name" value="WD40"/>
    <property type="match status" value="3"/>
</dbReference>
<dbReference type="SUPFAM" id="SSF50978">
    <property type="entry name" value="WD40 repeat-like"/>
    <property type="match status" value="1"/>
</dbReference>
<reference evidence="3" key="1">
    <citation type="submission" date="2021-06" db="EMBL/GenBank/DDBJ databases">
        <authorList>
            <person name="Kallberg Y."/>
            <person name="Tangrot J."/>
            <person name="Rosling A."/>
        </authorList>
    </citation>
    <scope>NUCLEOTIDE SEQUENCE</scope>
    <source>
        <strain evidence="3">AZ414A</strain>
    </source>
</reference>
<dbReference type="OrthoDB" id="10251741at2759"/>
<dbReference type="Proteomes" id="UP000789706">
    <property type="component" value="Unassembled WGS sequence"/>
</dbReference>
<dbReference type="GO" id="GO:0000398">
    <property type="term" value="P:mRNA splicing, via spliceosome"/>
    <property type="evidence" value="ECO:0007669"/>
    <property type="project" value="TreeGrafter"/>
</dbReference>
<dbReference type="Pfam" id="PF23760">
    <property type="entry name" value="Beta-prop_DCAF12"/>
    <property type="match status" value="2"/>
</dbReference>
<dbReference type="GO" id="GO:0017070">
    <property type="term" value="F:U6 snRNA binding"/>
    <property type="evidence" value="ECO:0007669"/>
    <property type="project" value="TreeGrafter"/>
</dbReference>
<feature type="domain" description="DDB1- and CUL4-associated factor 12 beta-propeller" evidence="2">
    <location>
        <begin position="214"/>
        <end position="310"/>
    </location>
</feature>
<accession>A0A9N9F6W1</accession>
<dbReference type="AlphaFoldDB" id="A0A9N9F6W1"/>
<feature type="repeat" description="WD" evidence="1">
    <location>
        <begin position="153"/>
        <end position="178"/>
    </location>
</feature>
<dbReference type="Gene3D" id="2.130.10.10">
    <property type="entry name" value="YVTN repeat-like/Quinoprotein amine dehydrogenase"/>
    <property type="match status" value="1"/>
</dbReference>
<feature type="repeat" description="WD" evidence="1">
    <location>
        <begin position="89"/>
        <end position="123"/>
    </location>
</feature>